<name>A0A9Q9B0T5_9PEZI</name>
<evidence type="ECO:0000313" key="2">
    <source>
        <dbReference type="Proteomes" id="UP001056384"/>
    </source>
</evidence>
<protein>
    <submittedName>
        <fullName evidence="1">Uncharacterized protein</fullName>
    </submittedName>
</protein>
<dbReference type="EMBL" id="CP099423">
    <property type="protein sequence ID" value="USW54206.1"/>
    <property type="molecule type" value="Genomic_DNA"/>
</dbReference>
<accession>A0A9Q9B0T5</accession>
<dbReference type="AlphaFoldDB" id="A0A9Q9B0T5"/>
<organism evidence="1 2">
    <name type="scientific">Septoria linicola</name>
    <dbReference type="NCBI Taxonomy" id="215465"/>
    <lineage>
        <taxon>Eukaryota</taxon>
        <taxon>Fungi</taxon>
        <taxon>Dikarya</taxon>
        <taxon>Ascomycota</taxon>
        <taxon>Pezizomycotina</taxon>
        <taxon>Dothideomycetes</taxon>
        <taxon>Dothideomycetidae</taxon>
        <taxon>Mycosphaerellales</taxon>
        <taxon>Mycosphaerellaceae</taxon>
        <taxon>Septoria</taxon>
    </lineage>
</organism>
<gene>
    <name evidence="1" type="ORF">Slin15195_G075250</name>
</gene>
<proteinExistence type="predicted"/>
<reference evidence="1" key="1">
    <citation type="submission" date="2022-06" db="EMBL/GenBank/DDBJ databases">
        <title>Complete genome sequences of two strains of the flax pathogen Septoria linicola.</title>
        <authorList>
            <person name="Lapalu N."/>
            <person name="Simon A."/>
            <person name="Demenou B."/>
            <person name="Paumier D."/>
            <person name="Guillot M.-P."/>
            <person name="Gout L."/>
            <person name="Valade R."/>
        </authorList>
    </citation>
    <scope>NUCLEOTIDE SEQUENCE</scope>
    <source>
        <strain evidence="1">SE15195</strain>
    </source>
</reference>
<evidence type="ECO:0000313" key="1">
    <source>
        <dbReference type="EMBL" id="USW54206.1"/>
    </source>
</evidence>
<sequence>MSKSNLRQRSIELVRRTRALFLKLLNPQKTTVAAQNSSPGTDPQPTVASPTSILSLSDDLVLLLADHLYDIQDYLNLTATCSKLRSNTRLISPRTILRLTAAKPANTTIFCPAPHFLVAATARELGHWARRSEANEQALVAACQQGLDGMFTLSLAHCGLTLERLRHLSSIIWTVIDPVQDLIDKCVGEQWRRLPGFWTTEDDACTINAEASETIFHLAIYGELFGPDFETYLNQDRQSRTLRVDTRLEFIKYCVPEWASFQGQKDAKDVHRPDGTMDPRREVKAIGPYGGDRPTVYDPNFDDPCKYDSNKALTWVLRSVRWTPFWKDARAKAGPDFQENFLDQWEYDPDDTQDWRQRMWESVMLCQGLEGLGMIVPESQKAWEEKIKIWREKVTGLETEPKWIKVGRQATLEYPFLLGDLRICVSGPRGPWE</sequence>
<keyword evidence="2" id="KW-1185">Reference proteome</keyword>
<dbReference type="Proteomes" id="UP001056384">
    <property type="component" value="Chromosome 6"/>
</dbReference>